<protein>
    <submittedName>
        <fullName evidence="1">Uncharacterized protein</fullName>
    </submittedName>
</protein>
<sequence>EHLEPEISADEAVRVQDFIFDFAVTSSTSSSTPKRARDHIFEISEIIRSVQVYAFRSIFLFSSIFIIVNTLRPILDAAPAASSTCWLRDDGQGAPSTTDLEASAFCADPCVHREHREHREVPEAPGVMVVTSGRGFVRAVSVNPPFPLKLFQFVGV</sequence>
<reference evidence="1" key="1">
    <citation type="submission" date="2021-02" db="EMBL/GenBank/DDBJ databases">
        <authorList>
            <person name="Dougan E. K."/>
            <person name="Rhodes N."/>
            <person name="Thang M."/>
            <person name="Chan C."/>
        </authorList>
    </citation>
    <scope>NUCLEOTIDE SEQUENCE</scope>
</reference>
<organism evidence="1 2">
    <name type="scientific">Symbiodinium pilosum</name>
    <name type="common">Dinoflagellate</name>
    <dbReference type="NCBI Taxonomy" id="2952"/>
    <lineage>
        <taxon>Eukaryota</taxon>
        <taxon>Sar</taxon>
        <taxon>Alveolata</taxon>
        <taxon>Dinophyceae</taxon>
        <taxon>Suessiales</taxon>
        <taxon>Symbiodiniaceae</taxon>
        <taxon>Symbiodinium</taxon>
    </lineage>
</organism>
<dbReference type="EMBL" id="CAJNIZ010043099">
    <property type="protein sequence ID" value="CAE7649730.1"/>
    <property type="molecule type" value="Genomic_DNA"/>
</dbReference>
<keyword evidence="2" id="KW-1185">Reference proteome</keyword>
<name>A0A812VSE6_SYMPI</name>
<gene>
    <name evidence="1" type="ORF">SPIL2461_LOCUS17325</name>
</gene>
<accession>A0A812VSE6</accession>
<feature type="non-terminal residue" evidence="1">
    <location>
        <position position="156"/>
    </location>
</feature>
<comment type="caution">
    <text evidence="1">The sequence shown here is derived from an EMBL/GenBank/DDBJ whole genome shotgun (WGS) entry which is preliminary data.</text>
</comment>
<dbReference type="Proteomes" id="UP000649617">
    <property type="component" value="Unassembled WGS sequence"/>
</dbReference>
<evidence type="ECO:0000313" key="1">
    <source>
        <dbReference type="EMBL" id="CAE7649730.1"/>
    </source>
</evidence>
<evidence type="ECO:0000313" key="2">
    <source>
        <dbReference type="Proteomes" id="UP000649617"/>
    </source>
</evidence>
<proteinExistence type="predicted"/>
<dbReference type="AlphaFoldDB" id="A0A812VSE6"/>